<evidence type="ECO:0000259" key="1">
    <source>
        <dbReference type="Pfam" id="PF00535"/>
    </source>
</evidence>
<dbReference type="PANTHER" id="PTHR22916">
    <property type="entry name" value="GLYCOSYLTRANSFERASE"/>
    <property type="match status" value="1"/>
</dbReference>
<organism evidence="2 3">
    <name type="scientific">Hungatella effluvii</name>
    <dbReference type="NCBI Taxonomy" id="1096246"/>
    <lineage>
        <taxon>Bacteria</taxon>
        <taxon>Bacillati</taxon>
        <taxon>Bacillota</taxon>
        <taxon>Clostridia</taxon>
        <taxon>Lachnospirales</taxon>
        <taxon>Lachnospiraceae</taxon>
        <taxon>Hungatella</taxon>
    </lineage>
</organism>
<gene>
    <name evidence="2" type="ORF">DFR60_107208</name>
</gene>
<comment type="caution">
    <text evidence="2">The sequence shown here is derived from an EMBL/GenBank/DDBJ whole genome shotgun (WGS) entry which is preliminary data.</text>
</comment>
<feature type="domain" description="Glycosyltransferase 2-like" evidence="1">
    <location>
        <begin position="11"/>
        <end position="146"/>
    </location>
</feature>
<proteinExistence type="predicted"/>
<accession>A0A2V3YH83</accession>
<dbReference type="Pfam" id="PF00535">
    <property type="entry name" value="Glycos_transf_2"/>
    <property type="match status" value="1"/>
</dbReference>
<evidence type="ECO:0000313" key="2">
    <source>
        <dbReference type="EMBL" id="PXX52522.1"/>
    </source>
</evidence>
<dbReference type="RefSeq" id="WP_110323648.1">
    <property type="nucleotide sequence ID" value="NZ_QJKD01000007.1"/>
</dbReference>
<keyword evidence="2" id="KW-0808">Transferase</keyword>
<sequence>MKVKQNDIEVSVVCIAYNQEKYIAKMLESLLAQKTTFNYEILIHDDASKDKTQDIIRKYQKNYPETIKPILQTENQFSKGNNPNIMFNYPRVMGKYVAFCEGDDYWSDSNKLQLQYEALQKHTDCAICVHNTQCVSNTGERINRSFPPVNIKGGAITAQEYIKMELCSIGWLFQTSSYFIRTEVIKKYVQEYNNVYPVGDLPLVLFSLHKGKCYYIPKSMSCYRTNSGGVMTNLQDVTRKISHLKKMIAGHENFDKFTDYQYHADFQYAIQNYTFEILYLQGEYKRLLKFEHRQIFKQQSNKRKAIIFIGTLSPQIAKYILRKKGEKNE</sequence>
<dbReference type="AlphaFoldDB" id="A0A2V3YH83"/>
<dbReference type="InterPro" id="IPR001173">
    <property type="entry name" value="Glyco_trans_2-like"/>
</dbReference>
<dbReference type="InterPro" id="IPR029044">
    <property type="entry name" value="Nucleotide-diphossugar_trans"/>
</dbReference>
<reference evidence="2 3" key="1">
    <citation type="submission" date="2018-05" db="EMBL/GenBank/DDBJ databases">
        <title>Genomic Encyclopedia of Type Strains, Phase IV (KMG-IV): sequencing the most valuable type-strain genomes for metagenomic binning, comparative biology and taxonomic classification.</title>
        <authorList>
            <person name="Goeker M."/>
        </authorList>
    </citation>
    <scope>NUCLEOTIDE SEQUENCE [LARGE SCALE GENOMIC DNA]</scope>
    <source>
        <strain evidence="2 3">DSM 24995</strain>
    </source>
</reference>
<evidence type="ECO:0000313" key="3">
    <source>
        <dbReference type="Proteomes" id="UP000248057"/>
    </source>
</evidence>
<name>A0A2V3YH83_9FIRM</name>
<protein>
    <submittedName>
        <fullName evidence="2">Glycosyltransferase involved in cell wall biosynthesis</fullName>
    </submittedName>
</protein>
<dbReference type="PANTHER" id="PTHR22916:SF3">
    <property type="entry name" value="UDP-GLCNAC:BETAGAL BETA-1,3-N-ACETYLGLUCOSAMINYLTRANSFERASE-LIKE PROTEIN 1"/>
    <property type="match status" value="1"/>
</dbReference>
<dbReference type="SUPFAM" id="SSF53448">
    <property type="entry name" value="Nucleotide-diphospho-sugar transferases"/>
    <property type="match status" value="1"/>
</dbReference>
<dbReference type="EMBL" id="QJKD01000007">
    <property type="protein sequence ID" value="PXX52522.1"/>
    <property type="molecule type" value="Genomic_DNA"/>
</dbReference>
<dbReference type="GO" id="GO:0016758">
    <property type="term" value="F:hexosyltransferase activity"/>
    <property type="evidence" value="ECO:0007669"/>
    <property type="project" value="UniProtKB-ARBA"/>
</dbReference>
<dbReference type="Gene3D" id="3.90.550.10">
    <property type="entry name" value="Spore Coat Polysaccharide Biosynthesis Protein SpsA, Chain A"/>
    <property type="match status" value="1"/>
</dbReference>
<keyword evidence="3" id="KW-1185">Reference proteome</keyword>
<dbReference type="Proteomes" id="UP000248057">
    <property type="component" value="Unassembled WGS sequence"/>
</dbReference>
<dbReference type="GeneID" id="86062316"/>